<evidence type="ECO:0000256" key="1">
    <source>
        <dbReference type="SAM" id="MobiDB-lite"/>
    </source>
</evidence>
<sequence>MANLSLQNDRGVSFWDQRRDNPHHTSKGHVDPDDQIVSTGLDVNPTTNQRPKHWATVWGKGEVGNGLTSGLRWEHIGDGTTN</sequence>
<accession>A0A9P8Q7F0</accession>
<keyword evidence="3" id="KW-1185">Reference proteome</keyword>
<evidence type="ECO:0000313" key="3">
    <source>
        <dbReference type="Proteomes" id="UP000774326"/>
    </source>
</evidence>
<name>A0A9P8Q7F0_WICPI</name>
<proteinExistence type="predicted"/>
<dbReference type="AlphaFoldDB" id="A0A9P8Q7F0"/>
<comment type="caution">
    <text evidence="2">The sequence shown here is derived from an EMBL/GenBank/DDBJ whole genome shotgun (WGS) entry which is preliminary data.</text>
</comment>
<feature type="compositionally biased region" description="Basic and acidic residues" evidence="1">
    <location>
        <begin position="16"/>
        <end position="32"/>
    </location>
</feature>
<organism evidence="2 3">
    <name type="scientific">Wickerhamomyces pijperi</name>
    <name type="common">Yeast</name>
    <name type="synonym">Pichia pijperi</name>
    <dbReference type="NCBI Taxonomy" id="599730"/>
    <lineage>
        <taxon>Eukaryota</taxon>
        <taxon>Fungi</taxon>
        <taxon>Dikarya</taxon>
        <taxon>Ascomycota</taxon>
        <taxon>Saccharomycotina</taxon>
        <taxon>Saccharomycetes</taxon>
        <taxon>Phaffomycetales</taxon>
        <taxon>Wickerhamomycetaceae</taxon>
        <taxon>Wickerhamomyces</taxon>
    </lineage>
</organism>
<feature type="compositionally biased region" description="Polar residues" evidence="1">
    <location>
        <begin position="1"/>
        <end position="10"/>
    </location>
</feature>
<dbReference type="Proteomes" id="UP000774326">
    <property type="component" value="Unassembled WGS sequence"/>
</dbReference>
<feature type="region of interest" description="Disordered" evidence="1">
    <location>
        <begin position="1"/>
        <end position="51"/>
    </location>
</feature>
<protein>
    <submittedName>
        <fullName evidence="2">Uncharacterized protein</fullName>
    </submittedName>
</protein>
<dbReference type="EMBL" id="JAEUBG010002471">
    <property type="protein sequence ID" value="KAH3684465.1"/>
    <property type="molecule type" value="Genomic_DNA"/>
</dbReference>
<reference evidence="2" key="2">
    <citation type="submission" date="2021-01" db="EMBL/GenBank/DDBJ databases">
        <authorList>
            <person name="Schikora-Tamarit M.A."/>
        </authorList>
    </citation>
    <scope>NUCLEOTIDE SEQUENCE</scope>
    <source>
        <strain evidence="2">CBS2887</strain>
    </source>
</reference>
<gene>
    <name evidence="2" type="ORF">WICPIJ_004559</name>
</gene>
<reference evidence="2" key="1">
    <citation type="journal article" date="2021" name="Open Biol.">
        <title>Shared evolutionary footprints suggest mitochondrial oxidative damage underlies multiple complex I losses in fungi.</title>
        <authorList>
            <person name="Schikora-Tamarit M.A."/>
            <person name="Marcet-Houben M."/>
            <person name="Nosek J."/>
            <person name="Gabaldon T."/>
        </authorList>
    </citation>
    <scope>NUCLEOTIDE SEQUENCE</scope>
    <source>
        <strain evidence="2">CBS2887</strain>
    </source>
</reference>
<evidence type="ECO:0000313" key="2">
    <source>
        <dbReference type="EMBL" id="KAH3684465.1"/>
    </source>
</evidence>